<evidence type="ECO:0000313" key="2">
    <source>
        <dbReference type="Proteomes" id="UP000827872"/>
    </source>
</evidence>
<organism evidence="1 2">
    <name type="scientific">Sphaerodactylus townsendi</name>
    <dbReference type="NCBI Taxonomy" id="933632"/>
    <lineage>
        <taxon>Eukaryota</taxon>
        <taxon>Metazoa</taxon>
        <taxon>Chordata</taxon>
        <taxon>Craniata</taxon>
        <taxon>Vertebrata</taxon>
        <taxon>Euteleostomi</taxon>
        <taxon>Lepidosauria</taxon>
        <taxon>Squamata</taxon>
        <taxon>Bifurcata</taxon>
        <taxon>Gekkota</taxon>
        <taxon>Sphaerodactylidae</taxon>
        <taxon>Sphaerodactylus</taxon>
    </lineage>
</organism>
<comment type="caution">
    <text evidence="1">The sequence shown here is derived from an EMBL/GenBank/DDBJ whole genome shotgun (WGS) entry which is preliminary data.</text>
</comment>
<dbReference type="EMBL" id="CM037614">
    <property type="protein sequence ID" value="KAH8016380.1"/>
    <property type="molecule type" value="Genomic_DNA"/>
</dbReference>
<accession>A0ACB8GB76</accession>
<dbReference type="Proteomes" id="UP000827872">
    <property type="component" value="Linkage Group LG01"/>
</dbReference>
<sequence>MFPQSGPLDPVLPFSPTVWTLALLVSQVMEEEPNSQEEEPEVKVLALSPRCWTVSPLCYLGVRAKCFGETGAMMYILLCFNSAEVLPAFILSSFLYVVEVSVETLLQATNLSPVLLGHALKPLTSENGILSQNHNVLRLNERTLAQVSGQRLWLLPKQTYLNVEENEGSTLEKKRNIICCLLIQILKEEKEIHIDNLVFRVIDACQKWESSSALKFLSFSCSSTDVLSCILHLLSQGYIRRQEDSPQLLEYVSAEPSTPHRGQAQLIFQNADSQNRKATSATDADNKFSPFRLDTFSLGMEVLMETVLLPRGRTMSQEEIEVLMIQTVQRVSDTLSLSADIAQHLLIHCKWNVDVLIQRYTEDPELLMFSSGLQVRNPQPSLDPITVCPVCVNQLTPEDNSPVLCCMHYCCKACWNEYLATRIEQNLILNCTCPISDCPAQPTTDFIRSIISSKEVIAKAHYPASCSHMSQWMDDGGYYEGMTVEAQSKHLAKLISKRCPSCQSQIEKNEGCLHMTCAKCNHGFCWRCLKPWKPTHKDYYNCSAMVSKAARQEKRFQDYNERCTFHHQAKEFAMNLQHRVSTISDVPQIRTLTFVVDACKMLEQARKVLAYSCVYSYYNQDTEKIDIMEQQSENLELHTNALQILLEETLLQCQDVASCIQLLKVEHFNTGLELVRRIQERLLAILQHATQDFRMGFQTRQSSEQREIKLSNVPNATPAYKELTFDEASDSPDTDDGGKEEEDEDDEDFVPEWQEEYDDEDLDDENISYDDDSENLERDSFFFEDDDAYDAYDS</sequence>
<reference evidence="1" key="1">
    <citation type="submission" date="2021-08" db="EMBL/GenBank/DDBJ databases">
        <title>The first chromosome-level gecko genome reveals the dynamic sex chromosomes of Neotropical dwarf geckos (Sphaerodactylidae: Sphaerodactylus).</title>
        <authorList>
            <person name="Pinto B.J."/>
            <person name="Keating S.E."/>
            <person name="Gamble T."/>
        </authorList>
    </citation>
    <scope>NUCLEOTIDE SEQUENCE</scope>
    <source>
        <strain evidence="1">TG3544</strain>
    </source>
</reference>
<keyword evidence="2" id="KW-1185">Reference proteome</keyword>
<name>A0ACB8GB76_9SAUR</name>
<gene>
    <name evidence="1" type="ORF">K3G42_017010</name>
</gene>
<evidence type="ECO:0000313" key="1">
    <source>
        <dbReference type="EMBL" id="KAH8016380.1"/>
    </source>
</evidence>
<protein>
    <submittedName>
        <fullName evidence="1">Uncharacterized protein</fullName>
    </submittedName>
</protein>
<proteinExistence type="predicted"/>